<name>A0A7D3R279_9VIRU</name>
<dbReference type="EMBL" id="MT418680">
    <property type="protein sequence ID" value="QKF94278.1"/>
    <property type="molecule type" value="Genomic_DNA"/>
</dbReference>
<proteinExistence type="predicted"/>
<reference evidence="1 2" key="1">
    <citation type="submission" date="2020-04" db="EMBL/GenBank/DDBJ databases">
        <title>Advantages and limits of metagenomic assembly and binning of a giant virus.</title>
        <authorList>
            <person name="Schulz F."/>
            <person name="Andreani J."/>
            <person name="Francis R."/>
            <person name="Boudjemaa H."/>
            <person name="Bou Khalil J.Y."/>
            <person name="Lee J."/>
            <person name="La Scola B."/>
            <person name="Woyke T."/>
        </authorList>
    </citation>
    <scope>NUCLEOTIDE SEQUENCE [LARGE SCALE GENOMIC DNA]</scope>
    <source>
        <strain evidence="1 2">FV1/VV64</strain>
    </source>
</reference>
<protein>
    <submittedName>
        <fullName evidence="1">Uncharacterized protein</fullName>
    </submittedName>
</protein>
<evidence type="ECO:0000313" key="2">
    <source>
        <dbReference type="Proteomes" id="UP001162001"/>
    </source>
</evidence>
<sequence length="267" mass="31225">MDYQTKYLKYKTKYLELKMSGGNTIKKNSHMLNTIIKFNISKKNSEICKIKFEKTIGGSREDEQIDMLIKKLDFISDEKKREYIAKNYYNAFSMIEYIMDKLKSEGQTSKLLNSLNKTNKEFVEFMKVTEMLTPANSKVLNFDEKNMIMTMETLKGKQKLNLIPVGIFNLSEKKLTQLFHVIIDKLPKNIVDIHEKLSKDMIDNKELEVLGYHAANITFKEEMSMTDTIFYMYLLSHMLKGIGFIQTIPPSNENLVILYVVKDMKKI</sequence>
<dbReference type="Proteomes" id="UP001162001">
    <property type="component" value="Segment"/>
</dbReference>
<accession>A0A7D3R279</accession>
<gene>
    <name evidence="1" type="ORF">Fadolivirus_1_820</name>
</gene>
<keyword evidence="2" id="KW-1185">Reference proteome</keyword>
<organism evidence="1 2">
    <name type="scientific">Fadolivirus FV1/VV64</name>
    <dbReference type="NCBI Taxonomy" id="3070911"/>
    <lineage>
        <taxon>Viruses</taxon>
        <taxon>Varidnaviria</taxon>
        <taxon>Bamfordvirae</taxon>
        <taxon>Nucleocytoviricota</taxon>
        <taxon>Megaviricetes</taxon>
        <taxon>Imitervirales</taxon>
        <taxon>Mimiviridae</taxon>
        <taxon>Klosneuvirinae</taxon>
        <taxon>Fadolivirus</taxon>
        <taxon>Fadolivirus algeromassiliense</taxon>
    </lineage>
</organism>
<evidence type="ECO:0000313" key="1">
    <source>
        <dbReference type="EMBL" id="QKF94278.1"/>
    </source>
</evidence>